<dbReference type="GO" id="GO:0008198">
    <property type="term" value="F:ferrous iron binding"/>
    <property type="evidence" value="ECO:0007669"/>
    <property type="project" value="TreeGrafter"/>
</dbReference>
<dbReference type="Proteomes" id="UP000197065">
    <property type="component" value="Unassembled WGS sequence"/>
</dbReference>
<dbReference type="InterPro" id="IPR004574">
    <property type="entry name" value="Alkb"/>
</dbReference>
<feature type="binding site" evidence="5">
    <location>
        <position position="30"/>
    </location>
    <ligand>
        <name>substrate</name>
    </ligand>
</feature>
<protein>
    <submittedName>
        <fullName evidence="8">Alkylated DNA repair protein (DNA oxidative demethylase)</fullName>
    </submittedName>
</protein>
<dbReference type="PANTHER" id="PTHR16557:SF2">
    <property type="entry name" value="NUCLEIC ACID DIOXYGENASE ALKBH1"/>
    <property type="match status" value="1"/>
</dbReference>
<dbReference type="GO" id="GO:0035516">
    <property type="term" value="F:broad specificity oxidative DNA demethylase activity"/>
    <property type="evidence" value="ECO:0007669"/>
    <property type="project" value="TreeGrafter"/>
</dbReference>
<keyword evidence="8" id="KW-0489">Methyltransferase</keyword>
<feature type="binding site" evidence="6">
    <location>
        <position position="88"/>
    </location>
    <ligand>
        <name>Fe cation</name>
        <dbReference type="ChEBI" id="CHEBI:24875"/>
        <note>catalytic</note>
    </ligand>
</feature>
<dbReference type="GO" id="GO:0032259">
    <property type="term" value="P:methylation"/>
    <property type="evidence" value="ECO:0007669"/>
    <property type="project" value="UniProtKB-KW"/>
</dbReference>
<keyword evidence="4 6" id="KW-0408">Iron</keyword>
<dbReference type="GO" id="GO:0035513">
    <property type="term" value="P:oxidative RNA demethylation"/>
    <property type="evidence" value="ECO:0007669"/>
    <property type="project" value="TreeGrafter"/>
</dbReference>
<keyword evidence="3" id="KW-0560">Oxidoreductase</keyword>
<dbReference type="InterPro" id="IPR005123">
    <property type="entry name" value="Oxoglu/Fe-dep_dioxygenase_dom"/>
</dbReference>
<dbReference type="GO" id="GO:0035515">
    <property type="term" value="F:oxidative RNA demethylase activity"/>
    <property type="evidence" value="ECO:0007669"/>
    <property type="project" value="TreeGrafter"/>
</dbReference>
<dbReference type="SUPFAM" id="SSF51197">
    <property type="entry name" value="Clavaminate synthase-like"/>
    <property type="match status" value="1"/>
</dbReference>
<proteinExistence type="predicted"/>
<feature type="binding site" evidence="5">
    <location>
        <begin position="37"/>
        <end position="39"/>
    </location>
    <ligand>
        <name>substrate</name>
    </ligand>
</feature>
<dbReference type="InterPro" id="IPR027450">
    <property type="entry name" value="AlkB-like"/>
</dbReference>
<feature type="binding site" evidence="6">
    <location>
        <position position="144"/>
    </location>
    <ligand>
        <name>Fe cation</name>
        <dbReference type="ChEBI" id="CHEBI:24875"/>
        <note>catalytic</note>
    </ligand>
</feature>
<dbReference type="GO" id="GO:0005737">
    <property type="term" value="C:cytoplasm"/>
    <property type="evidence" value="ECO:0007669"/>
    <property type="project" value="TreeGrafter"/>
</dbReference>
<organism evidence="8 9">
    <name type="scientific">Arboricoccus pini</name>
    <dbReference type="NCBI Taxonomy" id="1963835"/>
    <lineage>
        <taxon>Bacteria</taxon>
        <taxon>Pseudomonadati</taxon>
        <taxon>Pseudomonadota</taxon>
        <taxon>Alphaproteobacteria</taxon>
        <taxon>Geminicoccales</taxon>
        <taxon>Geminicoccaceae</taxon>
        <taxon>Arboricoccus</taxon>
    </lineage>
</organism>
<feature type="domain" description="Fe2OG dioxygenase" evidence="7">
    <location>
        <begin position="70"/>
        <end position="171"/>
    </location>
</feature>
<keyword evidence="2" id="KW-0223">Dioxygenase</keyword>
<reference evidence="8 9" key="1">
    <citation type="submission" date="2017-06" db="EMBL/GenBank/DDBJ databases">
        <authorList>
            <person name="Kim H.J."/>
            <person name="Triplett B.A."/>
        </authorList>
    </citation>
    <scope>NUCLEOTIDE SEQUENCE [LARGE SCALE GENOMIC DNA]</scope>
    <source>
        <strain evidence="8 9">B29T1</strain>
    </source>
</reference>
<keyword evidence="1 6" id="KW-0479">Metal-binding</keyword>
<dbReference type="Pfam" id="PF13532">
    <property type="entry name" value="2OG-FeII_Oxy_2"/>
    <property type="match status" value="1"/>
</dbReference>
<feature type="binding site" evidence="5">
    <location>
        <begin position="162"/>
        <end position="168"/>
    </location>
    <ligand>
        <name>2-oxoglutarate</name>
        <dbReference type="ChEBI" id="CHEBI:16810"/>
    </ligand>
</feature>
<evidence type="ECO:0000256" key="6">
    <source>
        <dbReference type="PIRSR" id="PIRSR604574-2"/>
    </source>
</evidence>
<feature type="binding site" evidence="6">
    <location>
        <position position="90"/>
    </location>
    <ligand>
        <name>Fe cation</name>
        <dbReference type="ChEBI" id="CHEBI:24875"/>
        <note>catalytic</note>
    </ligand>
</feature>
<dbReference type="GO" id="GO:0008168">
    <property type="term" value="F:methyltransferase activity"/>
    <property type="evidence" value="ECO:0007669"/>
    <property type="project" value="UniProtKB-KW"/>
</dbReference>
<keyword evidence="9" id="KW-1185">Reference proteome</keyword>
<gene>
    <name evidence="8" type="ORF">SAMN07250955_101264</name>
</gene>
<name>A0A212PZP8_9PROT</name>
<evidence type="ECO:0000256" key="5">
    <source>
        <dbReference type="PIRSR" id="PIRSR604574-1"/>
    </source>
</evidence>
<dbReference type="PROSITE" id="PS51471">
    <property type="entry name" value="FE2OG_OXY"/>
    <property type="match status" value="1"/>
</dbReference>
<sequence length="175" mass="19280">MEEAGWLRPVMPRTGQPYSVMMGNLGELGWISDRAGYRYAPVHPATGQPWPAMPPALLEIWRDLANCAAPPECCLVNLYRGNARMGLHQDRDEREMRAPVLSLSLGDRALFRVGGLERRDPTRSFTLSSGDVVRMGGGARLMFHGIDRIIPASSTLIPGGGRLNLTLRRVTPYPG</sequence>
<evidence type="ECO:0000259" key="7">
    <source>
        <dbReference type="PROSITE" id="PS51471"/>
    </source>
</evidence>
<dbReference type="InterPro" id="IPR037151">
    <property type="entry name" value="AlkB-like_sf"/>
</dbReference>
<evidence type="ECO:0000256" key="1">
    <source>
        <dbReference type="ARBA" id="ARBA00022723"/>
    </source>
</evidence>
<evidence type="ECO:0000256" key="2">
    <source>
        <dbReference type="ARBA" id="ARBA00022964"/>
    </source>
</evidence>
<dbReference type="EMBL" id="FYEH01000001">
    <property type="protein sequence ID" value="SNB52500.1"/>
    <property type="molecule type" value="Genomic_DNA"/>
</dbReference>
<comment type="cofactor">
    <cofactor evidence="6">
        <name>Fe(2+)</name>
        <dbReference type="ChEBI" id="CHEBI:29033"/>
    </cofactor>
    <text evidence="6">Binds 1 Fe(2+) ion per subunit.</text>
</comment>
<dbReference type="Gene3D" id="2.60.120.590">
    <property type="entry name" value="Alpha-ketoglutarate-dependent dioxygenase AlkB-like"/>
    <property type="match status" value="1"/>
</dbReference>
<feature type="binding site" evidence="5">
    <location>
        <begin position="77"/>
        <end position="79"/>
    </location>
    <ligand>
        <name>2-oxoglutarate</name>
        <dbReference type="ChEBI" id="CHEBI:16810"/>
    </ligand>
</feature>
<dbReference type="AlphaFoldDB" id="A0A212PZP8"/>
<dbReference type="PANTHER" id="PTHR16557">
    <property type="entry name" value="ALKYLATED DNA REPAIR PROTEIN ALKB-RELATED"/>
    <property type="match status" value="1"/>
</dbReference>
<evidence type="ECO:0000256" key="4">
    <source>
        <dbReference type="ARBA" id="ARBA00023004"/>
    </source>
</evidence>
<evidence type="ECO:0000313" key="9">
    <source>
        <dbReference type="Proteomes" id="UP000197065"/>
    </source>
</evidence>
<keyword evidence="8" id="KW-0808">Transferase</keyword>
<feature type="binding site" evidence="5">
    <location>
        <position position="118"/>
    </location>
    <ligand>
        <name>substrate</name>
    </ligand>
</feature>
<evidence type="ECO:0000313" key="8">
    <source>
        <dbReference type="EMBL" id="SNB52500.1"/>
    </source>
</evidence>
<feature type="binding site" evidence="5">
    <location>
        <position position="92"/>
    </location>
    <ligand>
        <name>substrate</name>
    </ligand>
</feature>
<accession>A0A212PZP8</accession>
<evidence type="ECO:0000256" key="3">
    <source>
        <dbReference type="ARBA" id="ARBA00023002"/>
    </source>
</evidence>